<comment type="caution">
    <text evidence="1">The sequence shown here is derived from an EMBL/GenBank/DDBJ whole genome shotgun (WGS) entry which is preliminary data.</text>
</comment>
<dbReference type="Proteomes" id="UP001626550">
    <property type="component" value="Unassembled WGS sequence"/>
</dbReference>
<accession>A0ABD2PRS5</accession>
<organism evidence="1 2">
    <name type="scientific">Cichlidogyrus casuarinus</name>
    <dbReference type="NCBI Taxonomy" id="1844966"/>
    <lineage>
        <taxon>Eukaryota</taxon>
        <taxon>Metazoa</taxon>
        <taxon>Spiralia</taxon>
        <taxon>Lophotrochozoa</taxon>
        <taxon>Platyhelminthes</taxon>
        <taxon>Monogenea</taxon>
        <taxon>Monopisthocotylea</taxon>
        <taxon>Dactylogyridea</taxon>
        <taxon>Ancyrocephalidae</taxon>
        <taxon>Cichlidogyrus</taxon>
    </lineage>
</organism>
<dbReference type="AlphaFoldDB" id="A0ABD2PRS5"/>
<keyword evidence="2" id="KW-1185">Reference proteome</keyword>
<protein>
    <submittedName>
        <fullName evidence="1">Uncharacterized protein</fullName>
    </submittedName>
</protein>
<sequence length="125" mass="14198">MSSSRLVNGIAQCKGLLWAKLREMFLSGTGNLVDHRSAGCMELVKESMQRHGFWLHDGECAYPTQNIIDMEKSKIFARGSTSHVDLAIDLFLENDRSFLHFWKETLSDSIDRTTHPDPHGQFAQC</sequence>
<reference evidence="1 2" key="1">
    <citation type="submission" date="2024-11" db="EMBL/GenBank/DDBJ databases">
        <title>Adaptive evolution of stress response genes in parasites aligns with host niche diversity.</title>
        <authorList>
            <person name="Hahn C."/>
            <person name="Resl P."/>
        </authorList>
    </citation>
    <scope>NUCLEOTIDE SEQUENCE [LARGE SCALE GENOMIC DNA]</scope>
    <source>
        <strain evidence="1">EGGRZ-B1_66</strain>
        <tissue evidence="1">Body</tissue>
    </source>
</reference>
<dbReference type="EMBL" id="JBJKFK010003943">
    <property type="protein sequence ID" value="KAL3309417.1"/>
    <property type="molecule type" value="Genomic_DNA"/>
</dbReference>
<proteinExistence type="predicted"/>
<evidence type="ECO:0000313" key="2">
    <source>
        <dbReference type="Proteomes" id="UP001626550"/>
    </source>
</evidence>
<gene>
    <name evidence="1" type="ORF">Ciccas_012036</name>
</gene>
<name>A0ABD2PRS5_9PLAT</name>
<evidence type="ECO:0000313" key="1">
    <source>
        <dbReference type="EMBL" id="KAL3309417.1"/>
    </source>
</evidence>